<dbReference type="Proteomes" id="UP001150907">
    <property type="component" value="Unassembled WGS sequence"/>
</dbReference>
<organism evidence="2 3">
    <name type="scientific">Coemansia thaxteri</name>
    <dbReference type="NCBI Taxonomy" id="2663907"/>
    <lineage>
        <taxon>Eukaryota</taxon>
        <taxon>Fungi</taxon>
        <taxon>Fungi incertae sedis</taxon>
        <taxon>Zoopagomycota</taxon>
        <taxon>Kickxellomycotina</taxon>
        <taxon>Kickxellomycetes</taxon>
        <taxon>Kickxellales</taxon>
        <taxon>Kickxellaceae</taxon>
        <taxon>Coemansia</taxon>
    </lineage>
</organism>
<comment type="caution">
    <text evidence="2">The sequence shown here is derived from an EMBL/GenBank/DDBJ whole genome shotgun (WGS) entry which is preliminary data.</text>
</comment>
<dbReference type="EMBL" id="JANBQF010000002">
    <property type="protein sequence ID" value="KAJ2008641.1"/>
    <property type="molecule type" value="Genomic_DNA"/>
</dbReference>
<evidence type="ECO:0000313" key="2">
    <source>
        <dbReference type="EMBL" id="KAJ2008641.1"/>
    </source>
</evidence>
<sequence>MYSPLGFINNSTNPIRSKVILGCAILLGVISLGGVYLATRPGGKSASSGLSTIVDAKPYIIDAPAVVDAKPVNGRLPGVEDLLSLESTIPVKDHITTTIFMFRGDFSSPIHDLFVLHKRALKICDKSTKAGGCDVKLANNYKWGTLSNKLVDTLHMFCSYSDDKKTDFYVKIDDDLIMSESRLEGIIRKMAATRCQVAGGIALDYPFYWAVGQIYIFKRSAFDSLCTNLPAFKIVRPDAEDVTFGAILNSTNTNAFCSLDHPENHWHINYEDKRVEIRYHKQHNE</sequence>
<accession>A0A9W8EHU9</accession>
<reference evidence="2" key="1">
    <citation type="submission" date="2022-07" db="EMBL/GenBank/DDBJ databases">
        <title>Phylogenomic reconstructions and comparative analyses of Kickxellomycotina fungi.</title>
        <authorList>
            <person name="Reynolds N.K."/>
            <person name="Stajich J.E."/>
            <person name="Barry K."/>
            <person name="Grigoriev I.V."/>
            <person name="Crous P."/>
            <person name="Smith M.E."/>
        </authorList>
    </citation>
    <scope>NUCLEOTIDE SEQUENCE</scope>
    <source>
        <strain evidence="2">IMI 214461</strain>
    </source>
</reference>
<gene>
    <name evidence="2" type="ORF">H4R26_000122</name>
</gene>
<evidence type="ECO:0000313" key="3">
    <source>
        <dbReference type="Proteomes" id="UP001150907"/>
    </source>
</evidence>
<protein>
    <submittedName>
        <fullName evidence="2">Uncharacterized protein</fullName>
    </submittedName>
</protein>
<keyword evidence="3" id="KW-1185">Reference proteome</keyword>
<name>A0A9W8EHU9_9FUNG</name>
<dbReference type="InterPro" id="IPR029044">
    <property type="entry name" value="Nucleotide-diphossugar_trans"/>
</dbReference>
<keyword evidence="1" id="KW-0472">Membrane</keyword>
<dbReference type="AlphaFoldDB" id="A0A9W8EHU9"/>
<proteinExistence type="predicted"/>
<dbReference type="OrthoDB" id="2398757at2759"/>
<keyword evidence="1" id="KW-1133">Transmembrane helix</keyword>
<dbReference type="SUPFAM" id="SSF53448">
    <property type="entry name" value="Nucleotide-diphospho-sugar transferases"/>
    <property type="match status" value="1"/>
</dbReference>
<evidence type="ECO:0000256" key="1">
    <source>
        <dbReference type="SAM" id="Phobius"/>
    </source>
</evidence>
<feature type="transmembrane region" description="Helical" evidence="1">
    <location>
        <begin position="19"/>
        <end position="38"/>
    </location>
</feature>
<keyword evidence="1" id="KW-0812">Transmembrane</keyword>